<feature type="compositionally biased region" description="Low complexity" evidence="1">
    <location>
        <begin position="132"/>
        <end position="172"/>
    </location>
</feature>
<reference evidence="2 3" key="1">
    <citation type="journal article" date="2024" name="Nat. Commun.">
        <title>Phylogenomics reveals the evolutionary origins of lichenization in chlorophyte algae.</title>
        <authorList>
            <person name="Puginier C."/>
            <person name="Libourel C."/>
            <person name="Otte J."/>
            <person name="Skaloud P."/>
            <person name="Haon M."/>
            <person name="Grisel S."/>
            <person name="Petersen M."/>
            <person name="Berrin J.G."/>
            <person name="Delaux P.M."/>
            <person name="Dal Grande F."/>
            <person name="Keller J."/>
        </authorList>
    </citation>
    <scope>NUCLEOTIDE SEQUENCE [LARGE SCALE GENOMIC DNA]</scope>
    <source>
        <strain evidence="2 3">SAG 216-7</strain>
    </source>
</reference>
<feature type="compositionally biased region" description="Basic and acidic residues" evidence="1">
    <location>
        <begin position="854"/>
        <end position="868"/>
    </location>
</feature>
<protein>
    <submittedName>
        <fullName evidence="2">Uncharacterized protein</fullName>
    </submittedName>
</protein>
<feature type="region of interest" description="Disordered" evidence="1">
    <location>
        <begin position="22"/>
        <end position="102"/>
    </location>
</feature>
<feature type="compositionally biased region" description="Low complexity" evidence="1">
    <location>
        <begin position="648"/>
        <end position="657"/>
    </location>
</feature>
<feature type="region of interest" description="Disordered" evidence="1">
    <location>
        <begin position="122"/>
        <end position="172"/>
    </location>
</feature>
<feature type="region of interest" description="Disordered" evidence="1">
    <location>
        <begin position="413"/>
        <end position="496"/>
    </location>
</feature>
<feature type="compositionally biased region" description="Polar residues" evidence="1">
    <location>
        <begin position="89"/>
        <end position="102"/>
    </location>
</feature>
<feature type="compositionally biased region" description="Polar residues" evidence="1">
    <location>
        <begin position="41"/>
        <end position="50"/>
    </location>
</feature>
<feature type="compositionally biased region" description="Low complexity" evidence="1">
    <location>
        <begin position="766"/>
        <end position="780"/>
    </location>
</feature>
<dbReference type="EMBL" id="JALJOT010000005">
    <property type="protein sequence ID" value="KAK9915196.1"/>
    <property type="molecule type" value="Genomic_DNA"/>
</dbReference>
<gene>
    <name evidence="2" type="ORF">WJX75_006009</name>
</gene>
<feature type="compositionally biased region" description="Low complexity" evidence="1">
    <location>
        <begin position="803"/>
        <end position="812"/>
    </location>
</feature>
<comment type="caution">
    <text evidence="2">The sequence shown here is derived from an EMBL/GenBank/DDBJ whole genome shotgun (WGS) entry which is preliminary data.</text>
</comment>
<feature type="region of interest" description="Disordered" evidence="1">
    <location>
        <begin position="237"/>
        <end position="334"/>
    </location>
</feature>
<feature type="compositionally biased region" description="Low complexity" evidence="1">
    <location>
        <begin position="310"/>
        <end position="322"/>
    </location>
</feature>
<feature type="region of interest" description="Disordered" evidence="1">
    <location>
        <begin position="188"/>
        <end position="223"/>
    </location>
</feature>
<feature type="compositionally biased region" description="Low complexity" evidence="1">
    <location>
        <begin position="1025"/>
        <end position="1034"/>
    </location>
</feature>
<feature type="compositionally biased region" description="Low complexity" evidence="1">
    <location>
        <begin position="478"/>
        <end position="496"/>
    </location>
</feature>
<feature type="region of interest" description="Disordered" evidence="1">
    <location>
        <begin position="511"/>
        <end position="629"/>
    </location>
</feature>
<sequence>MRLAIPIATKVQETIAPLPSAVKAEVRRPSSPVQPLGGSSFGSDSWQNAALFNPSGPSGGRAMYNNLNSKSAGSRGLPTDESSTKDSTSRMPETNHTGNFISIQRAPMNAVQEVEAAEAAAPQLGGAGVDRTSSGGATGSASGTALASDPATGSAAGTSPSSPPTSLVPSSPFQAVQVFDTAEPFVTPFVPPIRTKGPSPSPSSTPAVRSSSRFTERFTSPTTTRIVDELLDEVVAHRLTPRDSASSGRQNEHPARPRGRGSGGEDGVDLPRVKPAQDISRGPVQGSSFRDLETAAPSSVAAGAQPGVPEGESSRSSSQALSEEQRSNSIGEELKMVMKSERGGRLARISAELLAGDRPGEFTVVTEEGSTIPVAVKDVAAAGPTSNAPNSAAALKDVSAPAPAISAPNSAAALEDVAAAAPATSAPKSTAAGDAPVSEATPTRNWWGSMTAALGLKAATEGEPAQPSRPAEGRLEAEAAQAPPGEQSEAAAAAEQQPLAVSAFARDVAVKPVSAETADSSAVQGPAAAAGNVVMSPPVKDVPAEDAKPQTTGSGILEPLSADSLRALSLEAKTGPKRAFSAEGRPSLDGSRASRTSSHRASFHMETASSFEEDTLGTVPDPSHRVSLDMMGAPEGSVLAAMVASSAAAKAAAADSAQQQLGTADRTRSEAAFMEAEPLQMTVKKRQPRRPSVQPVPEAPRVTVTAERTRSEIAFDEALPLERPQGRSKQPPPTAVPPSKTSPKQDSPGATWDNAVPLELTRKRAGPAAAAAAPPAAAAAAEEKPGAWEEAIPLEGSSRKSSRPSPSSRGPPQAIAGPSVEVLSQAKPSSKSGRSRRSSSPPPVAPGDFSDEAEFSHDPDLARDDRQPLMHNLVGRYSLESSGTERYDHYIDRAAAYAKAQEGARIAAIAAGHPSPSRVSSQGSLDSSCAMPFVSSRRMPHLGGIAAGTQAPQLRGIHEGSGMEPEPDIDMPEAGTPTSESDSEEAEGDSLFFPGQDKEDDSKKGHGNNMHGLVGVSHASPPPSAFASAQPPRSVFADAQLPPSDNEAETENGSSPAPGTTIRAHGAARRTSSQAEGKGRQGNGRTDWEAEQRRPESVSQKVPEARKPAGFFCCFGRPATRQ</sequence>
<feature type="region of interest" description="Disordered" evidence="1">
    <location>
        <begin position="943"/>
        <end position="1109"/>
    </location>
</feature>
<proteinExistence type="predicted"/>
<keyword evidence="3" id="KW-1185">Reference proteome</keyword>
<name>A0ABR2YU59_9CHLO</name>
<feature type="compositionally biased region" description="Low complexity" evidence="1">
    <location>
        <begin position="202"/>
        <end position="223"/>
    </location>
</feature>
<accession>A0ABR2YU59</accession>
<organism evidence="2 3">
    <name type="scientific">Coccomyxa subellipsoidea</name>
    <dbReference type="NCBI Taxonomy" id="248742"/>
    <lineage>
        <taxon>Eukaryota</taxon>
        <taxon>Viridiplantae</taxon>
        <taxon>Chlorophyta</taxon>
        <taxon>core chlorophytes</taxon>
        <taxon>Trebouxiophyceae</taxon>
        <taxon>Trebouxiophyceae incertae sedis</taxon>
        <taxon>Coccomyxaceae</taxon>
        <taxon>Coccomyxa</taxon>
    </lineage>
</organism>
<evidence type="ECO:0000313" key="3">
    <source>
        <dbReference type="Proteomes" id="UP001491310"/>
    </source>
</evidence>
<feature type="region of interest" description="Disordered" evidence="1">
    <location>
        <begin position="648"/>
        <end position="868"/>
    </location>
</feature>
<dbReference type="Proteomes" id="UP001491310">
    <property type="component" value="Unassembled WGS sequence"/>
</dbReference>
<evidence type="ECO:0000313" key="2">
    <source>
        <dbReference type="EMBL" id="KAK9915196.1"/>
    </source>
</evidence>
<evidence type="ECO:0000256" key="1">
    <source>
        <dbReference type="SAM" id="MobiDB-lite"/>
    </source>
</evidence>
<feature type="compositionally biased region" description="Low complexity" evidence="1">
    <location>
        <begin position="413"/>
        <end position="432"/>
    </location>
</feature>
<feature type="compositionally biased region" description="Basic and acidic residues" evidence="1">
    <location>
        <begin position="1086"/>
        <end position="1096"/>
    </location>
</feature>